<feature type="compositionally biased region" description="Low complexity" evidence="13">
    <location>
        <begin position="413"/>
        <end position="425"/>
    </location>
</feature>
<feature type="compositionally biased region" description="Polar residues" evidence="13">
    <location>
        <begin position="820"/>
        <end position="843"/>
    </location>
</feature>
<evidence type="ECO:0000256" key="3">
    <source>
        <dbReference type="ARBA" id="ARBA00021888"/>
    </source>
</evidence>
<feature type="region of interest" description="Disordered" evidence="13">
    <location>
        <begin position="1145"/>
        <end position="1198"/>
    </location>
</feature>
<dbReference type="GO" id="GO:0007366">
    <property type="term" value="P:periodic partitioning by pair rule gene"/>
    <property type="evidence" value="ECO:0007669"/>
    <property type="project" value="UniProtKB-KW"/>
</dbReference>
<comment type="function">
    <text evidence="11">Has a role in transcriptional regulation. Acts in parallel with the Ras/MAPK and the PI3K/PKB pathways in the control of cell identity and cellular growth. Essential for regulation of the cytoskeleton and cell growth but not for cell proliferation or growth rate. Required specifically for the microtubule-based basal transport of lipid droplets. Plays a partially redundant function downstream of Raf in cell fate specification in the developing eye. Pair-rule protein that regulates embryonic cellularization, gastrulation and segmentation.</text>
</comment>
<feature type="compositionally biased region" description="Basic and acidic residues" evidence="13">
    <location>
        <begin position="631"/>
        <end position="662"/>
    </location>
</feature>
<dbReference type="EMBL" id="JAQQBR010001832">
    <property type="protein sequence ID" value="KAK0167509.1"/>
    <property type="molecule type" value="Genomic_DNA"/>
</dbReference>
<evidence type="ECO:0000256" key="6">
    <source>
        <dbReference type="ARBA" id="ARBA00022788"/>
    </source>
</evidence>
<accession>A0AA39FDR5</accession>
<evidence type="ECO:0000256" key="7">
    <source>
        <dbReference type="ARBA" id="ARBA00023015"/>
    </source>
</evidence>
<dbReference type="GO" id="GO:0032783">
    <property type="term" value="C:super elongation complex"/>
    <property type="evidence" value="ECO:0007669"/>
    <property type="project" value="TreeGrafter"/>
</dbReference>
<dbReference type="Pfam" id="PF18876">
    <property type="entry name" value="AFF4_CHD"/>
    <property type="match status" value="1"/>
</dbReference>
<feature type="compositionally biased region" description="Polar residues" evidence="13">
    <location>
        <begin position="164"/>
        <end position="178"/>
    </location>
</feature>
<feature type="compositionally biased region" description="Polar residues" evidence="13">
    <location>
        <begin position="1171"/>
        <end position="1185"/>
    </location>
</feature>
<feature type="compositionally biased region" description="Low complexity" evidence="13">
    <location>
        <begin position="473"/>
        <end position="490"/>
    </location>
</feature>
<feature type="compositionally biased region" description="Basic and acidic residues" evidence="13">
    <location>
        <begin position="719"/>
        <end position="735"/>
    </location>
</feature>
<keyword evidence="16" id="KW-1185">Reference proteome</keyword>
<feature type="compositionally biased region" description="Basic and acidic residues" evidence="13">
    <location>
        <begin position="884"/>
        <end position="893"/>
    </location>
</feature>
<feature type="compositionally biased region" description="Acidic residues" evidence="13">
    <location>
        <begin position="491"/>
        <end position="511"/>
    </location>
</feature>
<dbReference type="Proteomes" id="UP001168972">
    <property type="component" value="Unassembled WGS sequence"/>
</dbReference>
<dbReference type="PANTHER" id="PTHR10528">
    <property type="entry name" value="AF4/FMR2 FAMILY MEMBER"/>
    <property type="match status" value="1"/>
</dbReference>
<dbReference type="PANTHER" id="PTHR10528:SF17">
    <property type="entry name" value="AF4_FMR2 FAMILY MEMBER LILLI"/>
    <property type="match status" value="1"/>
</dbReference>
<feature type="compositionally biased region" description="Basic and acidic residues" evidence="13">
    <location>
        <begin position="1186"/>
        <end position="1195"/>
    </location>
</feature>
<comment type="similarity">
    <text evidence="2">Belongs to the AF4 family.</text>
</comment>
<keyword evidence="9" id="KW-0804">Transcription</keyword>
<evidence type="ECO:0000256" key="12">
    <source>
        <dbReference type="ARBA" id="ARBA00032149"/>
    </source>
</evidence>
<feature type="compositionally biased region" description="Polar residues" evidence="13">
    <location>
        <begin position="445"/>
        <end position="459"/>
    </location>
</feature>
<evidence type="ECO:0000256" key="8">
    <source>
        <dbReference type="ARBA" id="ARBA00023125"/>
    </source>
</evidence>
<dbReference type="InterPro" id="IPR043640">
    <property type="entry name" value="AF4/FMR2_CHD"/>
</dbReference>
<dbReference type="Gene3D" id="6.10.250.2670">
    <property type="match status" value="1"/>
</dbReference>
<evidence type="ECO:0000256" key="2">
    <source>
        <dbReference type="ARBA" id="ARBA00007354"/>
    </source>
</evidence>
<feature type="domain" description="AF4/FMR2 C-terminal homology" evidence="14">
    <location>
        <begin position="1218"/>
        <end position="1480"/>
    </location>
</feature>
<feature type="compositionally biased region" description="Low complexity" evidence="13">
    <location>
        <begin position="230"/>
        <end position="254"/>
    </location>
</feature>
<keyword evidence="10" id="KW-0539">Nucleus</keyword>
<keyword evidence="4" id="KW-0217">Developmental protein</keyword>
<sequence length="1481" mass="159647">MSSSGGYYDDRNPLLKGTLSSVDRDRLRERERQARAAMSVQAEHAAAVGGPEACHTHHNHNNHGNSHVSAAASLFRAPVRVNPDAYDRTTQQIQSKLGNYSLVKHLLEEPKRLIGIEGVPASPAPSSGSSVRSISSNTSTSSSGSSCRNSPSTQEFKKPGCSGPRSSATSSSHGSQRNSGGGNCVGGGLVKPVDNKPPYVGRGGYPGQQVKLSGSNNDHRNHGLLSAKGPPSSITTSANTTTGNNGSLTSSGNGPPTPLNSTNSSRVHVAASRLSRLPLDNGTRHVCNESTTDLENILKEMTMPPTPLTAIAQTPRKELDSKFTFNPVLPKLADLSPTTAASKQSQRERHGTNRLSADLERDLSLSEDSEDEVAKISTTRLLKGQNRSPDLTVDLSAPLIPAMTPAPPPLAPMSPMGMSPMGPLSSPGPPSPQNQASPKRLMSIPSANSPRKYSQSPVISTRPPSPLGQAPQSSPSASSSSDSGSDSCSDSSDDSEDDGGGDGDSNGDGDGDGTSARSASGGLQLPVKGPSTPPSVSPNILIDEPPPAEESAKPRWNLSSFFNKTAVQTGDQTSENKSCQDGISRCDSSPDMGSLEQRTRRPDGTLGNNDWQLNDGLKKNRSAAMLGTLSDNERNSDCDKKKKLMEESKLSGQDKPKPPDVRKRGRPRKTVKESIKSPRNHRISEDEPKASSKRGSRPRSGGSPKKKSVPMSKLTMVRNSDDEVSDLRLRERSSDSDEFDQSSRISQASIMAVEKRRSRLSISSSDDERVINKQHSTSEDDARWRKIATKRNKLADSPAKKLEKKKSPAKVKPRRPRSRVTNTSGCASDSDSESETTIRNNRIQVARVPPRPRAPLTRVTSPDNSDSDNSPTPKLQEEDAGNVQDKKKSDTLRKLFSTAKGGAKGGGKGGKGGGKGGKGGGKCGIYVEGNTGGSANTPTGGESPYKRPPSSQTSTISSLPSLNYINGVPSLICRIELGKIQDIPQLSRGQELRQRTELPDTRPASRQSATKIKVERPSTPEDGEIIDQPPLSTEIYRAPYGDSQQHQTASTDINQINPILCSKNKQSDIIKSERMQTSSVDVIAKNRAVPGGSGTATSTIATITNGSNSNPGVITAIGNVIDSIPKRKRNLSCSSLSSLSVCSIDSKVKSTSEHREKKKRKRKHTDKESNTSRSLNRYKNDVQPTNHEREDKSDIKLLPPPAAPIQRVFYSYFNQQNQVSDDQDRDQNQHLTEAKRLKHSADEECELTAQGMLYLEAALYFLLTGHAMESDPVTERASFTMYKDTLSLIKYISSKFKSQQNNSPESSIHNKLAILSLWCQSLIYLKLFKMRKHEAHEYQKILSDYHQKPAQPTLVQAEGQGTPSLSPTPSPAGSVGSVGSQSSGYSSGELANRGIISGQPSAATYVSVPLGIHTAMQKQNHHFSLLMNCHELWDQATALVTDKHRDFFVELDEKFGPLTLKSSLHDLVRYVEAGIKKLRAL</sequence>
<evidence type="ECO:0000256" key="11">
    <source>
        <dbReference type="ARBA" id="ARBA00024653"/>
    </source>
</evidence>
<evidence type="ECO:0000256" key="1">
    <source>
        <dbReference type="ARBA" id="ARBA00004123"/>
    </source>
</evidence>
<keyword evidence="5" id="KW-0597">Phosphoprotein</keyword>
<feature type="compositionally biased region" description="Low complexity" evidence="13">
    <location>
        <begin position="1371"/>
        <end position="1385"/>
    </location>
</feature>
<feature type="compositionally biased region" description="Gly residues" evidence="13">
    <location>
        <begin position="179"/>
        <end position="189"/>
    </location>
</feature>
<feature type="region of interest" description="Disordered" evidence="13">
    <location>
        <begin position="404"/>
        <end position="955"/>
    </location>
</feature>
<feature type="compositionally biased region" description="Basic and acidic residues" evidence="13">
    <location>
        <begin position="1146"/>
        <end position="1155"/>
    </location>
</feature>
<evidence type="ECO:0000256" key="13">
    <source>
        <dbReference type="SAM" id="MobiDB-lite"/>
    </source>
</evidence>
<keyword evidence="6" id="KW-0562">Pair-rule protein</keyword>
<dbReference type="GO" id="GO:0010468">
    <property type="term" value="P:regulation of gene expression"/>
    <property type="evidence" value="ECO:0007669"/>
    <property type="project" value="InterPro"/>
</dbReference>
<feature type="compositionally biased region" description="Basic and acidic residues" evidence="13">
    <location>
        <begin position="766"/>
        <end position="784"/>
    </location>
</feature>
<evidence type="ECO:0000256" key="10">
    <source>
        <dbReference type="ARBA" id="ARBA00023242"/>
    </source>
</evidence>
<feature type="region of interest" description="Disordered" evidence="13">
    <location>
        <begin position="334"/>
        <end position="371"/>
    </location>
</feature>
<evidence type="ECO:0000256" key="5">
    <source>
        <dbReference type="ARBA" id="ARBA00022553"/>
    </source>
</evidence>
<organism evidence="15 16">
    <name type="scientific">Microctonus hyperodae</name>
    <name type="common">Parasitoid wasp</name>
    <dbReference type="NCBI Taxonomy" id="165561"/>
    <lineage>
        <taxon>Eukaryota</taxon>
        <taxon>Metazoa</taxon>
        <taxon>Ecdysozoa</taxon>
        <taxon>Arthropoda</taxon>
        <taxon>Hexapoda</taxon>
        <taxon>Insecta</taxon>
        <taxon>Pterygota</taxon>
        <taxon>Neoptera</taxon>
        <taxon>Endopterygota</taxon>
        <taxon>Hymenoptera</taxon>
        <taxon>Apocrita</taxon>
        <taxon>Ichneumonoidea</taxon>
        <taxon>Braconidae</taxon>
        <taxon>Euphorinae</taxon>
        <taxon>Microctonus</taxon>
    </lineage>
</organism>
<feature type="compositionally biased region" description="Basic and acidic residues" evidence="13">
    <location>
        <begin position="990"/>
        <end position="1000"/>
    </location>
</feature>
<keyword evidence="8" id="KW-0238">DNA-binding</keyword>
<feature type="region of interest" description="Disordered" evidence="13">
    <location>
        <begin position="988"/>
        <end position="1027"/>
    </location>
</feature>
<keyword evidence="7" id="KW-0805">Transcription regulation</keyword>
<feature type="compositionally biased region" description="Low complexity" evidence="13">
    <location>
        <begin position="854"/>
        <end position="873"/>
    </location>
</feature>
<feature type="region of interest" description="Disordered" evidence="13">
    <location>
        <begin position="118"/>
        <end position="274"/>
    </location>
</feature>
<feature type="compositionally biased region" description="Basic residues" evidence="13">
    <location>
        <begin position="802"/>
        <end position="818"/>
    </location>
</feature>
<evidence type="ECO:0000256" key="9">
    <source>
        <dbReference type="ARBA" id="ARBA00023163"/>
    </source>
</evidence>
<evidence type="ECO:0000313" key="15">
    <source>
        <dbReference type="EMBL" id="KAK0167509.1"/>
    </source>
</evidence>
<name>A0AA39FDR5_MICHY</name>
<evidence type="ECO:0000259" key="14">
    <source>
        <dbReference type="Pfam" id="PF18876"/>
    </source>
</evidence>
<proteinExistence type="inferred from homology"/>
<evidence type="ECO:0000256" key="4">
    <source>
        <dbReference type="ARBA" id="ARBA00022473"/>
    </source>
</evidence>
<feature type="compositionally biased region" description="Low complexity" evidence="13">
    <location>
        <begin position="119"/>
        <end position="152"/>
    </location>
</feature>
<feature type="compositionally biased region" description="Basic and acidic residues" evidence="13">
    <location>
        <begin position="670"/>
        <end position="690"/>
    </location>
</feature>
<feature type="region of interest" description="Disordered" evidence="13">
    <location>
        <begin position="1"/>
        <end position="26"/>
    </location>
</feature>
<feature type="region of interest" description="Disordered" evidence="13">
    <location>
        <begin position="1357"/>
        <end position="1385"/>
    </location>
</feature>
<feature type="compositionally biased region" description="Basic and acidic residues" evidence="13">
    <location>
        <begin position="345"/>
        <end position="364"/>
    </location>
</feature>
<evidence type="ECO:0000313" key="16">
    <source>
        <dbReference type="Proteomes" id="UP001168972"/>
    </source>
</evidence>
<feature type="compositionally biased region" description="Gly residues" evidence="13">
    <location>
        <begin position="902"/>
        <end position="923"/>
    </location>
</feature>
<dbReference type="GO" id="GO:0003677">
    <property type="term" value="F:DNA binding"/>
    <property type="evidence" value="ECO:0007669"/>
    <property type="project" value="UniProtKB-KW"/>
</dbReference>
<comment type="subcellular location">
    <subcellularLocation>
        <location evidence="1">Nucleus</location>
    </subcellularLocation>
</comment>
<reference evidence="15" key="2">
    <citation type="submission" date="2023-03" db="EMBL/GenBank/DDBJ databases">
        <authorList>
            <person name="Inwood S.N."/>
            <person name="Skelly J.G."/>
            <person name="Guhlin J."/>
            <person name="Harrop T.W.R."/>
            <person name="Goldson S.G."/>
            <person name="Dearden P.K."/>
        </authorList>
    </citation>
    <scope>NUCLEOTIDE SEQUENCE</scope>
    <source>
        <strain evidence="15">Lincoln</strain>
        <tissue evidence="15">Whole body</tissue>
    </source>
</reference>
<protein>
    <recommendedName>
        <fullName evidence="3">AF4/FMR2 family member lilli</fullName>
    </recommendedName>
    <alternativeName>
        <fullName evidence="12">Protein lilliputian</fullName>
    </alternativeName>
</protein>
<feature type="compositionally biased region" description="Polar residues" evidence="13">
    <location>
        <begin position="557"/>
        <end position="581"/>
    </location>
</feature>
<gene>
    <name evidence="15" type="ORF">PV327_004898</name>
</gene>
<comment type="caution">
    <text evidence="15">The sequence shown here is derived from an EMBL/GenBank/DDBJ whole genome shotgun (WGS) entry which is preliminary data.</text>
</comment>
<reference evidence="15" key="1">
    <citation type="journal article" date="2023" name="bioRxiv">
        <title>Scaffold-level genome assemblies of two parasitoid biocontrol wasps reveal the parthenogenesis mechanism and an associated novel virus.</title>
        <authorList>
            <person name="Inwood S."/>
            <person name="Skelly J."/>
            <person name="Guhlin J."/>
            <person name="Harrop T."/>
            <person name="Goldson S."/>
            <person name="Dearden P."/>
        </authorList>
    </citation>
    <scope>NUCLEOTIDE SEQUENCE</scope>
    <source>
        <strain evidence="15">Lincoln</strain>
        <tissue evidence="15">Whole body</tissue>
    </source>
</reference>
<dbReference type="InterPro" id="IPR007797">
    <property type="entry name" value="AF4/FMR2"/>
</dbReference>